<feature type="region of interest" description="Disordered" evidence="1">
    <location>
        <begin position="417"/>
        <end position="512"/>
    </location>
</feature>
<feature type="compositionally biased region" description="Polar residues" evidence="1">
    <location>
        <begin position="336"/>
        <end position="366"/>
    </location>
</feature>
<feature type="region of interest" description="Disordered" evidence="1">
    <location>
        <begin position="128"/>
        <end position="157"/>
    </location>
</feature>
<dbReference type="KEGG" id="kpin:30173328"/>
<accession>A0AAJ8L7M4</accession>
<evidence type="ECO:0000313" key="2">
    <source>
        <dbReference type="EMBL" id="WWC72174.1"/>
    </source>
</evidence>
<feature type="region of interest" description="Disordered" evidence="1">
    <location>
        <begin position="15"/>
        <end position="39"/>
    </location>
</feature>
<evidence type="ECO:0000313" key="3">
    <source>
        <dbReference type="Proteomes" id="UP000094020"/>
    </source>
</evidence>
<organism evidence="2 3">
    <name type="scientific">Kwoniella pini CBS 10737</name>
    <dbReference type="NCBI Taxonomy" id="1296096"/>
    <lineage>
        <taxon>Eukaryota</taxon>
        <taxon>Fungi</taxon>
        <taxon>Dikarya</taxon>
        <taxon>Basidiomycota</taxon>
        <taxon>Agaricomycotina</taxon>
        <taxon>Tremellomycetes</taxon>
        <taxon>Tremellales</taxon>
        <taxon>Cryptococcaceae</taxon>
        <taxon>Kwoniella</taxon>
    </lineage>
</organism>
<dbReference type="RefSeq" id="XP_070059359.1">
    <property type="nucleotide sequence ID" value="XM_070203258.1"/>
</dbReference>
<evidence type="ECO:0000256" key="1">
    <source>
        <dbReference type="SAM" id="MobiDB-lite"/>
    </source>
</evidence>
<reference evidence="2" key="2">
    <citation type="submission" date="2024-02" db="EMBL/GenBank/DDBJ databases">
        <title>Comparative genomics of Cryptococcus and Kwoniella reveals pathogenesis evolution and contrasting modes of karyotype evolution via chromosome fusion or intercentromeric recombination.</title>
        <authorList>
            <person name="Coelho M.A."/>
            <person name="David-Palma M."/>
            <person name="Shea T."/>
            <person name="Bowers K."/>
            <person name="McGinley-Smith S."/>
            <person name="Mohammad A.W."/>
            <person name="Gnirke A."/>
            <person name="Yurkov A.M."/>
            <person name="Nowrousian M."/>
            <person name="Sun S."/>
            <person name="Cuomo C.A."/>
            <person name="Heitman J."/>
        </authorList>
    </citation>
    <scope>NUCLEOTIDE SEQUENCE</scope>
    <source>
        <strain evidence="2">CBS 10737</strain>
    </source>
</reference>
<feature type="region of interest" description="Disordered" evidence="1">
    <location>
        <begin position="293"/>
        <end position="366"/>
    </location>
</feature>
<keyword evidence="3" id="KW-1185">Reference proteome</keyword>
<gene>
    <name evidence="2" type="ORF">I206_106134</name>
</gene>
<protein>
    <submittedName>
        <fullName evidence="2">Uncharacterized protein</fullName>
    </submittedName>
</protein>
<feature type="compositionally biased region" description="Basic residues" evidence="1">
    <location>
        <begin position="458"/>
        <end position="470"/>
    </location>
</feature>
<dbReference type="EMBL" id="CP144526">
    <property type="protein sequence ID" value="WWC72174.1"/>
    <property type="molecule type" value="Genomic_DNA"/>
</dbReference>
<feature type="compositionally biased region" description="Polar residues" evidence="1">
    <location>
        <begin position="296"/>
        <end position="310"/>
    </location>
</feature>
<dbReference type="GeneID" id="30173328"/>
<feature type="compositionally biased region" description="Polar residues" evidence="1">
    <location>
        <begin position="128"/>
        <end position="141"/>
    </location>
</feature>
<dbReference type="AlphaFoldDB" id="A0AAJ8L7M4"/>
<proteinExistence type="predicted"/>
<reference evidence="2" key="1">
    <citation type="submission" date="2013-07" db="EMBL/GenBank/DDBJ databases">
        <authorList>
            <consortium name="The Broad Institute Genome Sequencing Platform"/>
            <person name="Cuomo C."/>
            <person name="Litvintseva A."/>
            <person name="Chen Y."/>
            <person name="Heitman J."/>
            <person name="Sun S."/>
            <person name="Springer D."/>
            <person name="Dromer F."/>
            <person name="Young S.K."/>
            <person name="Zeng Q."/>
            <person name="Gargeya S."/>
            <person name="Fitzgerald M."/>
            <person name="Abouelleil A."/>
            <person name="Alvarado L."/>
            <person name="Berlin A.M."/>
            <person name="Chapman S.B."/>
            <person name="Dewar J."/>
            <person name="Goldberg J."/>
            <person name="Griggs A."/>
            <person name="Gujja S."/>
            <person name="Hansen M."/>
            <person name="Howarth C."/>
            <person name="Imamovic A."/>
            <person name="Larimer J."/>
            <person name="McCowan C."/>
            <person name="Murphy C."/>
            <person name="Pearson M."/>
            <person name="Priest M."/>
            <person name="Roberts A."/>
            <person name="Saif S."/>
            <person name="Shea T."/>
            <person name="Sykes S."/>
            <person name="Wortman J."/>
            <person name="Nusbaum C."/>
            <person name="Birren B."/>
        </authorList>
    </citation>
    <scope>NUCLEOTIDE SEQUENCE</scope>
    <source>
        <strain evidence="2">CBS 10737</strain>
    </source>
</reference>
<sequence>MTSTSRKYTLHLALPPRLALSRTDSEDSAPSTPGPHTPLPYDYGFFNASSMNTMQLDECNSINIGSKRGRDEDDDNSLEKEWTEEELDVLQAILIHPYKPVSTSYPPGELPPAKVIDELTNQIIQYAFRNTHSSPTEPTSRGRSRSKSPEERGKWTHNWDSTRKRLFDIALHESKLAFGFENAEEKKKMTREERNRPGLRRMDSMDFLDQAEDVSEKKGDNVGRAIRLSTTLQNSAKQEPLLSLTRSTSVGSGLIADSPLYSAEITPSPPVAAITLTPASPTGPIAKPILRRKSSLRNLSTKPSRPTSLLQRGRSFTADDLRAEAETLSSEPEEQPVSNQSIVSPTSSEIVTSPITSTSPLPNKPSDTSICTAKLTRSQSSLSALNSEPHAFQRAFLQNPIPSTADRSTLILPLPDGESSPTTLLESPPLDITSSQSVFRCSNGGGWSDSEDEGPKMKQSRKVKKLRSTKGKLDLGGGLRGPQMLLPQTMKEGSGSLGLRSPFEEKDEPQFI</sequence>
<dbReference type="Proteomes" id="UP000094020">
    <property type="component" value="Chromosome 8"/>
</dbReference>
<name>A0AAJ8L7M4_9TREE</name>